<proteinExistence type="predicted"/>
<dbReference type="CDD" id="cd02065">
    <property type="entry name" value="B12-binding_like"/>
    <property type="match status" value="1"/>
</dbReference>
<evidence type="ECO:0000259" key="2">
    <source>
        <dbReference type="PROSITE" id="PS51332"/>
    </source>
</evidence>
<dbReference type="EMBL" id="JBHTEY010000004">
    <property type="protein sequence ID" value="MFC7615767.1"/>
    <property type="molecule type" value="Genomic_DNA"/>
</dbReference>
<accession>A0ABW2TS87</accession>
<gene>
    <name evidence="3" type="ORF">ACFQV2_22020</name>
</gene>
<reference evidence="4" key="1">
    <citation type="journal article" date="2019" name="Int. J. Syst. Evol. Microbiol.">
        <title>The Global Catalogue of Microorganisms (GCM) 10K type strain sequencing project: providing services to taxonomists for standard genome sequencing and annotation.</title>
        <authorList>
            <consortium name="The Broad Institute Genomics Platform"/>
            <consortium name="The Broad Institute Genome Sequencing Center for Infectious Disease"/>
            <person name="Wu L."/>
            <person name="Ma J."/>
        </authorList>
    </citation>
    <scope>NUCLEOTIDE SEQUENCE [LARGE SCALE GENOMIC DNA]</scope>
    <source>
        <strain evidence="4">JCM 17695</strain>
    </source>
</reference>
<evidence type="ECO:0000313" key="3">
    <source>
        <dbReference type="EMBL" id="MFC7615767.1"/>
    </source>
</evidence>
<dbReference type="Pfam" id="PF02310">
    <property type="entry name" value="B12-binding"/>
    <property type="match status" value="1"/>
</dbReference>
<dbReference type="InterPro" id="IPR006158">
    <property type="entry name" value="Cobalamin-bd"/>
</dbReference>
<name>A0ABW2TS87_9PSEU</name>
<dbReference type="InterPro" id="IPR036724">
    <property type="entry name" value="Cobalamin-bd_sf"/>
</dbReference>
<organism evidence="3 4">
    <name type="scientific">Actinokineospora soli</name>
    <dbReference type="NCBI Taxonomy" id="1048753"/>
    <lineage>
        <taxon>Bacteria</taxon>
        <taxon>Bacillati</taxon>
        <taxon>Actinomycetota</taxon>
        <taxon>Actinomycetes</taxon>
        <taxon>Pseudonocardiales</taxon>
        <taxon>Pseudonocardiaceae</taxon>
        <taxon>Actinokineospora</taxon>
    </lineage>
</organism>
<feature type="compositionally biased region" description="Pro residues" evidence="1">
    <location>
        <begin position="89"/>
        <end position="100"/>
    </location>
</feature>
<keyword evidence="4" id="KW-1185">Reference proteome</keyword>
<dbReference type="Gene3D" id="3.40.50.280">
    <property type="entry name" value="Cobalamin-binding domain"/>
    <property type="match status" value="1"/>
</dbReference>
<dbReference type="Proteomes" id="UP001596512">
    <property type="component" value="Unassembled WGS sequence"/>
</dbReference>
<sequence length="112" mass="11735">MAGTASDAHTWNLVFLELYCGERGHDVVNLGPCVPPELLVDECLRVRPRLVVISTVNGHGLVDGQRAVEALRARPELADTPIVIGGSSPPAPPPTPPPSSTPGRRPCSPTGT</sequence>
<dbReference type="PROSITE" id="PS51332">
    <property type="entry name" value="B12_BINDING"/>
    <property type="match status" value="1"/>
</dbReference>
<comment type="caution">
    <text evidence="3">The sequence shown here is derived from an EMBL/GenBank/DDBJ whole genome shotgun (WGS) entry which is preliminary data.</text>
</comment>
<dbReference type="SUPFAM" id="SSF52242">
    <property type="entry name" value="Cobalamin (vitamin B12)-binding domain"/>
    <property type="match status" value="1"/>
</dbReference>
<feature type="region of interest" description="Disordered" evidence="1">
    <location>
        <begin position="80"/>
        <end position="112"/>
    </location>
</feature>
<evidence type="ECO:0000256" key="1">
    <source>
        <dbReference type="SAM" id="MobiDB-lite"/>
    </source>
</evidence>
<feature type="compositionally biased region" description="Low complexity" evidence="1">
    <location>
        <begin position="101"/>
        <end position="112"/>
    </location>
</feature>
<protein>
    <submittedName>
        <fullName evidence="3">Cobalamin B12-binding domain-containing protein</fullName>
    </submittedName>
</protein>
<evidence type="ECO:0000313" key="4">
    <source>
        <dbReference type="Proteomes" id="UP001596512"/>
    </source>
</evidence>
<feature type="domain" description="B12-binding" evidence="2">
    <location>
        <begin position="1"/>
        <end position="112"/>
    </location>
</feature>